<evidence type="ECO:0000313" key="1">
    <source>
        <dbReference type="EMBL" id="KAK1383725.1"/>
    </source>
</evidence>
<gene>
    <name evidence="1" type="ORF">POM88_021460</name>
</gene>
<sequence>MNSFNHPDIANYSTTVLLSSPAINTNDSTIMDGSSSQHLSSHQSASPSVCVFSGLPLFSPVQQQSPIIPLIKPTANTSIGIEDAINTSSSLIDGIIKDLIYLIQRLGEFLAFLILDHE</sequence>
<accession>A0AAD8IGY2</accession>
<comment type="caution">
    <text evidence="1">The sequence shown here is derived from an EMBL/GenBank/DDBJ whole genome shotgun (WGS) entry which is preliminary data.</text>
</comment>
<protein>
    <submittedName>
        <fullName evidence="1">Uncharacterized protein</fullName>
    </submittedName>
</protein>
<reference evidence="1" key="1">
    <citation type="submission" date="2023-02" db="EMBL/GenBank/DDBJ databases">
        <title>Genome of toxic invasive species Heracleum sosnowskyi carries increased number of genes despite the absence of recent whole-genome duplications.</title>
        <authorList>
            <person name="Schelkunov M."/>
            <person name="Shtratnikova V."/>
            <person name="Makarenko M."/>
            <person name="Klepikova A."/>
            <person name="Omelchenko D."/>
            <person name="Novikova G."/>
            <person name="Obukhova E."/>
            <person name="Bogdanov V."/>
            <person name="Penin A."/>
            <person name="Logacheva M."/>
        </authorList>
    </citation>
    <scope>NUCLEOTIDE SEQUENCE</scope>
    <source>
        <strain evidence="1">Hsosn_3</strain>
        <tissue evidence="1">Leaf</tissue>
    </source>
</reference>
<organism evidence="1 2">
    <name type="scientific">Heracleum sosnowskyi</name>
    <dbReference type="NCBI Taxonomy" id="360622"/>
    <lineage>
        <taxon>Eukaryota</taxon>
        <taxon>Viridiplantae</taxon>
        <taxon>Streptophyta</taxon>
        <taxon>Embryophyta</taxon>
        <taxon>Tracheophyta</taxon>
        <taxon>Spermatophyta</taxon>
        <taxon>Magnoliopsida</taxon>
        <taxon>eudicotyledons</taxon>
        <taxon>Gunneridae</taxon>
        <taxon>Pentapetalae</taxon>
        <taxon>asterids</taxon>
        <taxon>campanulids</taxon>
        <taxon>Apiales</taxon>
        <taxon>Apiaceae</taxon>
        <taxon>Apioideae</taxon>
        <taxon>apioid superclade</taxon>
        <taxon>Tordylieae</taxon>
        <taxon>Tordyliinae</taxon>
        <taxon>Heracleum</taxon>
    </lineage>
</organism>
<dbReference type="EMBL" id="JAUIZM010000005">
    <property type="protein sequence ID" value="KAK1383725.1"/>
    <property type="molecule type" value="Genomic_DNA"/>
</dbReference>
<name>A0AAD8IGY2_9APIA</name>
<evidence type="ECO:0000313" key="2">
    <source>
        <dbReference type="Proteomes" id="UP001237642"/>
    </source>
</evidence>
<dbReference type="AlphaFoldDB" id="A0AAD8IGY2"/>
<reference evidence="1" key="2">
    <citation type="submission" date="2023-05" db="EMBL/GenBank/DDBJ databases">
        <authorList>
            <person name="Schelkunov M.I."/>
        </authorList>
    </citation>
    <scope>NUCLEOTIDE SEQUENCE</scope>
    <source>
        <strain evidence="1">Hsosn_3</strain>
        <tissue evidence="1">Leaf</tissue>
    </source>
</reference>
<dbReference type="Proteomes" id="UP001237642">
    <property type="component" value="Unassembled WGS sequence"/>
</dbReference>
<keyword evidence="2" id="KW-1185">Reference proteome</keyword>
<proteinExistence type="predicted"/>